<protein>
    <submittedName>
        <fullName evidence="1">Uncharacterized protein</fullName>
    </submittedName>
</protein>
<proteinExistence type="predicted"/>
<evidence type="ECO:0000313" key="2">
    <source>
        <dbReference type="Proteomes" id="UP000321306"/>
    </source>
</evidence>
<accession>A0A511N2D0</accession>
<evidence type="ECO:0000313" key="1">
    <source>
        <dbReference type="EMBL" id="GEM46566.1"/>
    </source>
</evidence>
<keyword evidence="2" id="KW-1185">Reference proteome</keyword>
<sequence length="168" mass="19572">MFLYHQCPEHMQGNVLYPLNQLQNFFPEIALQARKKYQGREHLLERRIQLLNCLWNDVLHCAPVHPHLVYQAWQSLGKELGDTRWFKIPAAVLDQMPAVIYQSDGAVKQMDCTGYQELDGLPAVTWDWYRTLHRQNKQGAWFHGVPHVLLLGTLNTTGLEIISWKDPI</sequence>
<dbReference type="AlphaFoldDB" id="A0A511N2D0"/>
<dbReference type="Proteomes" id="UP000321306">
    <property type="component" value="Unassembled WGS sequence"/>
</dbReference>
<gene>
    <name evidence="1" type="ORF">DC3_22010</name>
</gene>
<reference evidence="1 2" key="1">
    <citation type="submission" date="2019-07" db="EMBL/GenBank/DDBJ databases">
        <title>Whole genome shotgun sequence of Deinococcus cellulosilyticus NBRC 106333.</title>
        <authorList>
            <person name="Hosoyama A."/>
            <person name="Uohara A."/>
            <person name="Ohji S."/>
            <person name="Ichikawa N."/>
        </authorList>
    </citation>
    <scope>NUCLEOTIDE SEQUENCE [LARGE SCALE GENOMIC DNA]</scope>
    <source>
        <strain evidence="1 2">NBRC 106333</strain>
    </source>
</reference>
<dbReference type="EMBL" id="BJXB01000008">
    <property type="protein sequence ID" value="GEM46566.1"/>
    <property type="molecule type" value="Genomic_DNA"/>
</dbReference>
<comment type="caution">
    <text evidence="1">The sequence shown here is derived from an EMBL/GenBank/DDBJ whole genome shotgun (WGS) entry which is preliminary data.</text>
</comment>
<name>A0A511N2D0_DEIC1</name>
<organism evidence="1 2">
    <name type="scientific">Deinococcus cellulosilyticus (strain DSM 18568 / NBRC 106333 / KACC 11606 / 5516J-15)</name>
    <dbReference type="NCBI Taxonomy" id="1223518"/>
    <lineage>
        <taxon>Bacteria</taxon>
        <taxon>Thermotogati</taxon>
        <taxon>Deinococcota</taxon>
        <taxon>Deinococci</taxon>
        <taxon>Deinococcales</taxon>
        <taxon>Deinococcaceae</taxon>
        <taxon>Deinococcus</taxon>
    </lineage>
</organism>